<accession>A0A1B9Y2X5</accession>
<organism evidence="1 2">
    <name type="scientific">Tenacibaculum soleae</name>
    <dbReference type="NCBI Taxonomy" id="447689"/>
    <lineage>
        <taxon>Bacteria</taxon>
        <taxon>Pseudomonadati</taxon>
        <taxon>Bacteroidota</taxon>
        <taxon>Flavobacteriia</taxon>
        <taxon>Flavobacteriales</taxon>
        <taxon>Flavobacteriaceae</taxon>
        <taxon>Tenacibaculum</taxon>
    </lineage>
</organism>
<dbReference type="EMBL" id="MAKX01000001">
    <property type="protein sequence ID" value="OCK44175.1"/>
    <property type="molecule type" value="Genomic_DNA"/>
</dbReference>
<dbReference type="AlphaFoldDB" id="A0A1B9Y2X5"/>
<reference evidence="1 2" key="1">
    <citation type="submission" date="2016-06" db="EMBL/GenBank/DDBJ databases">
        <title>Draft Genome Sequence of Tenacibaculum soleae UCD-KL19.</title>
        <authorList>
            <person name="Eisen J.A."/>
            <person name="Coil D.A."/>
            <person name="Lujan K.M."/>
        </authorList>
    </citation>
    <scope>NUCLEOTIDE SEQUENCE [LARGE SCALE GENOMIC DNA]</scope>
    <source>
        <strain evidence="1 2">UCD-KL19</strain>
    </source>
</reference>
<dbReference type="STRING" id="447689.BA195_05680"/>
<gene>
    <name evidence="1" type="ORF">BA195_05680</name>
</gene>
<keyword evidence="2" id="KW-1185">Reference proteome</keyword>
<sequence length="90" mass="10934">MENIFRYYEFSDFIKDKSATFSENEICFSVLNEQHFLIFEKNKDTYNLYVSKYKAEIEIGVKAPEILEMLIKDYDKSIPDHRIVLRKYLY</sequence>
<dbReference type="OrthoDB" id="1202356at2"/>
<evidence type="ECO:0000313" key="1">
    <source>
        <dbReference type="EMBL" id="OCK44175.1"/>
    </source>
</evidence>
<comment type="caution">
    <text evidence="1">The sequence shown here is derived from an EMBL/GenBank/DDBJ whole genome shotgun (WGS) entry which is preliminary data.</text>
</comment>
<dbReference type="RefSeq" id="WP_068703295.1">
    <property type="nucleotide sequence ID" value="NZ_JAUOSW010000005.1"/>
</dbReference>
<name>A0A1B9Y2X5_9FLAO</name>
<proteinExistence type="predicted"/>
<dbReference type="Proteomes" id="UP000093186">
    <property type="component" value="Unassembled WGS sequence"/>
</dbReference>
<evidence type="ECO:0000313" key="2">
    <source>
        <dbReference type="Proteomes" id="UP000093186"/>
    </source>
</evidence>
<protein>
    <submittedName>
        <fullName evidence="1">Uncharacterized protein</fullName>
    </submittedName>
</protein>